<feature type="compositionally biased region" description="Polar residues" evidence="1">
    <location>
        <begin position="494"/>
        <end position="504"/>
    </location>
</feature>
<evidence type="ECO:0008006" key="4">
    <source>
        <dbReference type="Google" id="ProtNLM"/>
    </source>
</evidence>
<feature type="compositionally biased region" description="Low complexity" evidence="1">
    <location>
        <begin position="375"/>
        <end position="384"/>
    </location>
</feature>
<name>A0A1E3J958_9TREE</name>
<dbReference type="PANTHER" id="PTHR34065:SF1">
    <property type="entry name" value="CELL DIVISION CONTROL PROTEIN 14"/>
    <property type="match status" value="1"/>
</dbReference>
<feature type="region of interest" description="Disordered" evidence="1">
    <location>
        <begin position="318"/>
        <end position="342"/>
    </location>
</feature>
<dbReference type="Proteomes" id="UP000094819">
    <property type="component" value="Unassembled WGS sequence"/>
</dbReference>
<comment type="caution">
    <text evidence="2">The sequence shown here is derived from an EMBL/GenBank/DDBJ whole genome shotgun (WGS) entry which is preliminary data.</text>
</comment>
<feature type="compositionally biased region" description="Polar residues" evidence="1">
    <location>
        <begin position="48"/>
        <end position="57"/>
    </location>
</feature>
<feature type="compositionally biased region" description="Polar residues" evidence="1">
    <location>
        <begin position="394"/>
        <end position="409"/>
    </location>
</feature>
<feature type="region of interest" description="Disordered" evidence="1">
    <location>
        <begin position="354"/>
        <end position="604"/>
    </location>
</feature>
<feature type="compositionally biased region" description="Basic and acidic residues" evidence="1">
    <location>
        <begin position="412"/>
        <end position="423"/>
    </location>
</feature>
<dbReference type="GeneID" id="30193159"/>
<feature type="compositionally biased region" description="Polar residues" evidence="1">
    <location>
        <begin position="10"/>
        <end position="24"/>
    </location>
</feature>
<dbReference type="EMBL" id="AWGH01000010">
    <property type="protein sequence ID" value="ODN97382.1"/>
    <property type="molecule type" value="Genomic_DNA"/>
</dbReference>
<sequence length="677" mass="72072">MSKIGHRKSLSTSALSVIASSNTAEAAPPPSKPQRERRGRSHLPPGSNEAQPESASLSVLHGLTGMVEERRRERTGDAVKEVKRERGEGSAEELLHDLKSLRSSSKRRLAALDGLGKNLVYACQAEDASALEDFLSLTRKYSVTIAAQADLFAAYSTLLSLLNRHASALSLRSSHTSLPAGDDLAIGLIPELHAIVSMLQGLCLLSQNCKEAIGDECVLEMFIDSLLLLRAQPALKGDKPICYGILELLFCILVDSPKNARTFEKLSGLEAVVRVLKGSGVTKDVRMKCIEFLYFYLLPESEANQRLIASSNADVSNGSLYPPSPPSLGNNRHGPHSKPGQAELDDVNVAFVPMTPRKRPQPSLGFLTPAHRHVSGTSYSSSSTPALPPISGSPIATPQVKVSQSSTGLSRLLDEDSPTERMTPRSASMNRGSSDESGRLGLGMPRTGMSRSSSTRPNMSGLSTDPFNLASSSERSHSGSSGSSTVVPSHGIPRSQTQMLSSRPASRLGRSESLRRVSPSPAPREGTAQRSRDGSSGSSLAPRTPRMRHSRTQSHLSGLSPPPPASIPDVPVVPSAHKPGLSKPRAFPANLTRGLPPSMSTPSLAGMAASPKVVLGPAKRVSSITQKAVEKGHKEGEIKSVAEKKEMLGKWLGNVEQLVQGVEKGSFWGSVGKERGE</sequence>
<feature type="region of interest" description="Disordered" evidence="1">
    <location>
        <begin position="1"/>
        <end position="91"/>
    </location>
</feature>
<dbReference type="Pfam" id="PF08045">
    <property type="entry name" value="CDC14"/>
    <property type="match status" value="1"/>
</dbReference>
<protein>
    <recommendedName>
        <fullName evidence="4">Cell division control protein 14</fullName>
    </recommendedName>
</protein>
<feature type="compositionally biased region" description="Polar residues" evidence="1">
    <location>
        <begin position="449"/>
        <end position="470"/>
    </location>
</feature>
<accession>A0A1E3J958</accession>
<dbReference type="RefSeq" id="XP_019031984.1">
    <property type="nucleotide sequence ID" value="XM_019176071.1"/>
</dbReference>
<dbReference type="InterPro" id="IPR012535">
    <property type="entry name" value="Cell_div_Cdc14"/>
</dbReference>
<reference evidence="2 3" key="1">
    <citation type="submission" date="2016-06" db="EMBL/GenBank/DDBJ databases">
        <title>Evolution of pathogenesis and genome organization in the Tremellales.</title>
        <authorList>
            <person name="Cuomo C."/>
            <person name="Litvintseva A."/>
            <person name="Heitman J."/>
            <person name="Chen Y."/>
            <person name="Sun S."/>
            <person name="Springer D."/>
            <person name="Dromer F."/>
            <person name="Young S."/>
            <person name="Zeng Q."/>
            <person name="Chapman S."/>
            <person name="Gujja S."/>
            <person name="Saif S."/>
            <person name="Birren B."/>
        </authorList>
    </citation>
    <scope>NUCLEOTIDE SEQUENCE [LARGE SCALE GENOMIC DNA]</scope>
    <source>
        <strain evidence="2 3">CBS 7118</strain>
    </source>
</reference>
<feature type="compositionally biased region" description="Basic and acidic residues" evidence="1">
    <location>
        <begin position="67"/>
        <end position="91"/>
    </location>
</feature>
<feature type="compositionally biased region" description="Low complexity" evidence="1">
    <location>
        <begin position="318"/>
        <end position="331"/>
    </location>
</feature>
<evidence type="ECO:0000256" key="1">
    <source>
        <dbReference type="SAM" id="MobiDB-lite"/>
    </source>
</evidence>
<evidence type="ECO:0000313" key="3">
    <source>
        <dbReference type="Proteomes" id="UP000094819"/>
    </source>
</evidence>
<keyword evidence="3" id="KW-1185">Reference proteome</keyword>
<dbReference type="PANTHER" id="PTHR34065">
    <property type="entry name" value="CELL DIVISION CONTROL PROTEIN 14"/>
    <property type="match status" value="1"/>
</dbReference>
<gene>
    <name evidence="2" type="ORF">L198_03946</name>
</gene>
<evidence type="ECO:0000313" key="2">
    <source>
        <dbReference type="EMBL" id="ODN97382.1"/>
    </source>
</evidence>
<organism evidence="2 3">
    <name type="scientific">Cryptococcus wingfieldii CBS 7118</name>
    <dbReference type="NCBI Taxonomy" id="1295528"/>
    <lineage>
        <taxon>Eukaryota</taxon>
        <taxon>Fungi</taxon>
        <taxon>Dikarya</taxon>
        <taxon>Basidiomycota</taxon>
        <taxon>Agaricomycotina</taxon>
        <taxon>Tremellomycetes</taxon>
        <taxon>Tremellales</taxon>
        <taxon>Cryptococcaceae</taxon>
        <taxon>Cryptococcus</taxon>
    </lineage>
</organism>
<dbReference type="OrthoDB" id="2575436at2759"/>
<proteinExistence type="predicted"/>
<dbReference type="AlphaFoldDB" id="A0A1E3J958"/>